<dbReference type="Pfam" id="PF04734">
    <property type="entry name" value="Ceramidase_alk"/>
    <property type="match status" value="1"/>
</dbReference>
<keyword evidence="3" id="KW-1185">Reference proteome</keyword>
<accession>A0A2D0N7T0</accession>
<protein>
    <recommendedName>
        <fullName evidence="1">Neutral/alkaline non-lysosomal ceramidase N-terminal domain-containing protein</fullName>
    </recommendedName>
</protein>
<gene>
    <name evidence="2" type="ORF">CRP01_25015</name>
</gene>
<comment type="caution">
    <text evidence="2">The sequence shown here is derived from an EMBL/GenBank/DDBJ whole genome shotgun (WGS) entry which is preliminary data.</text>
</comment>
<dbReference type="EMBL" id="PDUD01000029">
    <property type="protein sequence ID" value="PHN03813.1"/>
    <property type="molecule type" value="Genomic_DNA"/>
</dbReference>
<dbReference type="RefSeq" id="WP_099152845.1">
    <property type="nucleotide sequence ID" value="NZ_PDUD01000029.1"/>
</dbReference>
<organism evidence="2 3">
    <name type="scientific">Flavilitoribacter nigricans (strain ATCC 23147 / DSM 23189 / NBRC 102662 / NCIMB 1420 / SS-2)</name>
    <name type="common">Lewinella nigricans</name>
    <dbReference type="NCBI Taxonomy" id="1122177"/>
    <lineage>
        <taxon>Bacteria</taxon>
        <taxon>Pseudomonadati</taxon>
        <taxon>Bacteroidota</taxon>
        <taxon>Saprospiria</taxon>
        <taxon>Saprospirales</taxon>
        <taxon>Lewinellaceae</taxon>
        <taxon>Flavilitoribacter</taxon>
    </lineage>
</organism>
<sequence>MKKWLFRILGFLLLLVVVVAALVYFRLRDRHAGYWLELEHTTAEPAPIRAGFAAVSITPEVPDRWTDANDDARYREEDGDTYEDDNGNGQFDPVWIAGFHNRRPAQGVHDELWARTMVLDDGQFRLAYVVLDAIGYFNDDIIAIRKKVSEEAGVDYIIVSSTHTHEGPDLLGLWGPSEFKTGVDPAYRQMVIDRAVRSVEEAAGKLRPARLTFAQDLDGAAHLVMDSREPKVTDPGIRILHATDLENGATLGTLVCWANHPETLWSKNLLLSSDFPHYVREGVEKGVTVGDSTLIPGVGGITIYTNGAIGGLMTTRPDFEIPSLLGDTVYQGATYEKTEAQGLAIAQLTLAALQDSARTDVISSGALAVTAKSISLPMENPLYRLGAAMGVFDRGMPGWWKVRSELAYWQIGPATFLHHPSEIYPEIVNGGVEAPEGGDFAIEPFETPPLRSFMTSKYQFVVGLSNDMIGYAVPKSQWDEEPPYTYGRDSAPYGEINSMGPETAPILYREMRAILEARTGRAVKD</sequence>
<feature type="domain" description="Neutral/alkaline non-lysosomal ceramidase N-terminal" evidence="1">
    <location>
        <begin position="102"/>
        <end position="283"/>
    </location>
</feature>
<name>A0A2D0N7T0_FLAN2</name>
<dbReference type="OrthoDB" id="9809781at2"/>
<proteinExistence type="predicted"/>
<dbReference type="AlphaFoldDB" id="A0A2D0N7T0"/>
<evidence type="ECO:0000259" key="1">
    <source>
        <dbReference type="Pfam" id="PF04734"/>
    </source>
</evidence>
<dbReference type="InterPro" id="IPR031329">
    <property type="entry name" value="NEUT/ALK_ceramidase_N"/>
</dbReference>
<dbReference type="Proteomes" id="UP000223913">
    <property type="component" value="Unassembled WGS sequence"/>
</dbReference>
<reference evidence="2 3" key="1">
    <citation type="submission" date="2017-10" db="EMBL/GenBank/DDBJ databases">
        <title>The draft genome sequence of Lewinella nigricans NBRC 102662.</title>
        <authorList>
            <person name="Wang K."/>
        </authorList>
    </citation>
    <scope>NUCLEOTIDE SEQUENCE [LARGE SCALE GENOMIC DNA]</scope>
    <source>
        <strain evidence="2 3">NBRC 102662</strain>
    </source>
</reference>
<evidence type="ECO:0000313" key="2">
    <source>
        <dbReference type="EMBL" id="PHN03813.1"/>
    </source>
</evidence>
<evidence type="ECO:0000313" key="3">
    <source>
        <dbReference type="Proteomes" id="UP000223913"/>
    </source>
</evidence>